<comment type="caution">
    <text evidence="1">The sequence shown here is derived from an EMBL/GenBank/DDBJ whole genome shotgun (WGS) entry which is preliminary data.</text>
</comment>
<keyword evidence="2" id="KW-1185">Reference proteome</keyword>
<name>A0ABD3UM81_9LAMI</name>
<dbReference type="AlphaFoldDB" id="A0ABD3UM81"/>
<proteinExistence type="predicted"/>
<organism evidence="1 2">
    <name type="scientific">Penstemon smallii</name>
    <dbReference type="NCBI Taxonomy" id="265156"/>
    <lineage>
        <taxon>Eukaryota</taxon>
        <taxon>Viridiplantae</taxon>
        <taxon>Streptophyta</taxon>
        <taxon>Embryophyta</taxon>
        <taxon>Tracheophyta</taxon>
        <taxon>Spermatophyta</taxon>
        <taxon>Magnoliopsida</taxon>
        <taxon>eudicotyledons</taxon>
        <taxon>Gunneridae</taxon>
        <taxon>Pentapetalae</taxon>
        <taxon>asterids</taxon>
        <taxon>lamiids</taxon>
        <taxon>Lamiales</taxon>
        <taxon>Plantaginaceae</taxon>
        <taxon>Cheloneae</taxon>
        <taxon>Penstemon</taxon>
    </lineage>
</organism>
<protein>
    <submittedName>
        <fullName evidence="1">Uncharacterized protein</fullName>
    </submittedName>
</protein>
<evidence type="ECO:0000313" key="2">
    <source>
        <dbReference type="Proteomes" id="UP001634393"/>
    </source>
</evidence>
<sequence>MTSFNAHSTFSFNLNFLAISKLHLHLWWFNPFRGVLGTLSGYLSQQGFEPESATL</sequence>
<accession>A0ABD3UM81</accession>
<gene>
    <name evidence="1" type="ORF">ACJIZ3_011282</name>
</gene>
<dbReference type="Proteomes" id="UP001634393">
    <property type="component" value="Unassembled WGS sequence"/>
</dbReference>
<dbReference type="EMBL" id="JBJXBP010000001">
    <property type="protein sequence ID" value="KAL3849400.1"/>
    <property type="molecule type" value="Genomic_DNA"/>
</dbReference>
<evidence type="ECO:0000313" key="1">
    <source>
        <dbReference type="EMBL" id="KAL3849400.1"/>
    </source>
</evidence>
<reference evidence="1 2" key="1">
    <citation type="submission" date="2024-12" db="EMBL/GenBank/DDBJ databases">
        <title>The unique morphological basis and parallel evolutionary history of personate flowers in Penstemon.</title>
        <authorList>
            <person name="Depatie T.H."/>
            <person name="Wessinger C.A."/>
        </authorList>
    </citation>
    <scope>NUCLEOTIDE SEQUENCE [LARGE SCALE GENOMIC DNA]</scope>
    <source>
        <strain evidence="1">WTNN_2</strain>
        <tissue evidence="1">Leaf</tissue>
    </source>
</reference>